<accession>A0A9J6GYB2</accession>
<evidence type="ECO:0000313" key="2">
    <source>
        <dbReference type="EMBL" id="KAH9380453.1"/>
    </source>
</evidence>
<dbReference type="EMBL" id="JABSTR010000010">
    <property type="protein sequence ID" value="KAH9380453.1"/>
    <property type="molecule type" value="Genomic_DNA"/>
</dbReference>
<dbReference type="Proteomes" id="UP000821853">
    <property type="component" value="Chromosome 8"/>
</dbReference>
<proteinExistence type="predicted"/>
<evidence type="ECO:0000256" key="1">
    <source>
        <dbReference type="SAM" id="MobiDB-lite"/>
    </source>
</evidence>
<sequence>MLLCEIELQLKRMCLRVRPKHGNQGRKTFGKRRPCDARLIAQFCIRCDLSVYSVCLSRAVFCSSRAIKNCPPKNTELLRSSSEPSEMTHRSDLLPSCVADDARLHVSSFSRCGVHFAAGAFRQVRPYKRTRECRDERVRVSPSSRCIVERRRSSQTIHAADVSKPGCSRTSSEQADKRGLGCHGNVAPSPLLLAGPRPRVPASIALPLAPGFQRAAAITASGLGGPHTSVAAFLYTDTTMPTACIGFLSDDASAISDAFSPSRRCRRREFSLPGRNPADVNLADSCARGVGAVCVVFTTARMRRRRLRAPTVLFRSSAVTAGTLGRRGGGDVFIPRCDGGPSWYSCTYLAFIFDEQVWLGLREGLPPLSANSATILRPDMTAIQIEELAECSERDARGALEPQRRQVRQGIENSGRGGSGYIIS</sequence>
<protein>
    <submittedName>
        <fullName evidence="2">Uncharacterized protein</fullName>
    </submittedName>
</protein>
<evidence type="ECO:0000313" key="3">
    <source>
        <dbReference type="Proteomes" id="UP000821853"/>
    </source>
</evidence>
<organism evidence="2 3">
    <name type="scientific">Haemaphysalis longicornis</name>
    <name type="common">Bush tick</name>
    <dbReference type="NCBI Taxonomy" id="44386"/>
    <lineage>
        <taxon>Eukaryota</taxon>
        <taxon>Metazoa</taxon>
        <taxon>Ecdysozoa</taxon>
        <taxon>Arthropoda</taxon>
        <taxon>Chelicerata</taxon>
        <taxon>Arachnida</taxon>
        <taxon>Acari</taxon>
        <taxon>Parasitiformes</taxon>
        <taxon>Ixodida</taxon>
        <taxon>Ixodoidea</taxon>
        <taxon>Ixodidae</taxon>
        <taxon>Haemaphysalinae</taxon>
        <taxon>Haemaphysalis</taxon>
    </lineage>
</organism>
<feature type="region of interest" description="Disordered" evidence="1">
    <location>
        <begin position="403"/>
        <end position="424"/>
    </location>
</feature>
<comment type="caution">
    <text evidence="2">The sequence shown here is derived from an EMBL/GenBank/DDBJ whole genome shotgun (WGS) entry which is preliminary data.</text>
</comment>
<gene>
    <name evidence="2" type="ORF">HPB48_008798</name>
</gene>
<reference evidence="2 3" key="1">
    <citation type="journal article" date="2020" name="Cell">
        <title>Large-Scale Comparative Analyses of Tick Genomes Elucidate Their Genetic Diversity and Vector Capacities.</title>
        <authorList>
            <consortium name="Tick Genome and Microbiome Consortium (TIGMIC)"/>
            <person name="Jia N."/>
            <person name="Wang J."/>
            <person name="Shi W."/>
            <person name="Du L."/>
            <person name="Sun Y."/>
            <person name="Zhan W."/>
            <person name="Jiang J.F."/>
            <person name="Wang Q."/>
            <person name="Zhang B."/>
            <person name="Ji P."/>
            <person name="Bell-Sakyi L."/>
            <person name="Cui X.M."/>
            <person name="Yuan T.T."/>
            <person name="Jiang B.G."/>
            <person name="Yang W.F."/>
            <person name="Lam T.T."/>
            <person name="Chang Q.C."/>
            <person name="Ding S.J."/>
            <person name="Wang X.J."/>
            <person name="Zhu J.G."/>
            <person name="Ruan X.D."/>
            <person name="Zhao L."/>
            <person name="Wei J.T."/>
            <person name="Ye R.Z."/>
            <person name="Que T.C."/>
            <person name="Du C.H."/>
            <person name="Zhou Y.H."/>
            <person name="Cheng J.X."/>
            <person name="Dai P.F."/>
            <person name="Guo W.B."/>
            <person name="Han X.H."/>
            <person name="Huang E.J."/>
            <person name="Li L.F."/>
            <person name="Wei W."/>
            <person name="Gao Y.C."/>
            <person name="Liu J.Z."/>
            <person name="Shao H.Z."/>
            <person name="Wang X."/>
            <person name="Wang C.C."/>
            <person name="Yang T.C."/>
            <person name="Huo Q.B."/>
            <person name="Li W."/>
            <person name="Chen H.Y."/>
            <person name="Chen S.E."/>
            <person name="Zhou L.G."/>
            <person name="Ni X.B."/>
            <person name="Tian J.H."/>
            <person name="Sheng Y."/>
            <person name="Liu T."/>
            <person name="Pan Y.S."/>
            <person name="Xia L.Y."/>
            <person name="Li J."/>
            <person name="Zhao F."/>
            <person name="Cao W.C."/>
        </authorList>
    </citation>
    <scope>NUCLEOTIDE SEQUENCE [LARGE SCALE GENOMIC DNA]</scope>
    <source>
        <strain evidence="2">HaeL-2018</strain>
    </source>
</reference>
<feature type="compositionally biased region" description="Gly residues" evidence="1">
    <location>
        <begin position="415"/>
        <end position="424"/>
    </location>
</feature>
<dbReference type="AlphaFoldDB" id="A0A9J6GYB2"/>
<keyword evidence="3" id="KW-1185">Reference proteome</keyword>
<name>A0A9J6GYB2_HAELO</name>
<dbReference type="VEuPathDB" id="VectorBase:HLOH_044459"/>
<feature type="region of interest" description="Disordered" evidence="1">
    <location>
        <begin position="159"/>
        <end position="180"/>
    </location>
</feature>